<keyword evidence="5" id="KW-1185">Reference proteome</keyword>
<accession>A0A4R1KDS7</accession>
<dbReference type="EMBL" id="SMGD01000004">
    <property type="protein sequence ID" value="TCK62776.1"/>
    <property type="molecule type" value="Genomic_DNA"/>
</dbReference>
<feature type="active site" description="Proton acceptor" evidence="2">
    <location>
        <position position="79"/>
    </location>
</feature>
<dbReference type="Pfam" id="PF13772">
    <property type="entry name" value="AIG2_2"/>
    <property type="match status" value="1"/>
</dbReference>
<evidence type="ECO:0000256" key="3">
    <source>
        <dbReference type="PIRSR" id="PIRSR617939-2"/>
    </source>
</evidence>
<feature type="binding site" evidence="3">
    <location>
        <position position="120"/>
    </location>
    <ligand>
        <name>substrate</name>
    </ligand>
</feature>
<dbReference type="PANTHER" id="PTHR12935">
    <property type="entry name" value="GAMMA-GLUTAMYLCYCLOTRANSFERASE"/>
    <property type="match status" value="1"/>
</dbReference>
<dbReference type="PANTHER" id="PTHR12935:SF0">
    <property type="entry name" value="GAMMA-GLUTAMYLCYCLOTRANSFERASE"/>
    <property type="match status" value="1"/>
</dbReference>
<evidence type="ECO:0000313" key="5">
    <source>
        <dbReference type="Proteomes" id="UP000295565"/>
    </source>
</evidence>
<gene>
    <name evidence="4" type="ORF">EV690_0444</name>
</gene>
<dbReference type="RefSeq" id="WP_131911312.1">
    <property type="nucleotide sequence ID" value="NZ_OU594967.1"/>
</dbReference>
<protein>
    <submittedName>
        <fullName evidence="4">AIG2 family protein</fullName>
    </submittedName>
</protein>
<dbReference type="InterPro" id="IPR036568">
    <property type="entry name" value="GGCT-like_sf"/>
</dbReference>
<sequence>MHYFAYGSNMSLSRLRERVPSAETIGYFTLSHHDLRFHKSSKDGSGKCDAFFTADSESVMYGVLFKIDPAQKPALDRAEGLGYGYEEKEVTVTADDGTPITAITYVATKIDETLKPYSWYVNHVLIGAHEASLPQDYIDIKIRSVEVIEDSDKERDAKQRAIYS</sequence>
<dbReference type="CDD" id="cd06661">
    <property type="entry name" value="GGCT_like"/>
    <property type="match status" value="1"/>
</dbReference>
<dbReference type="AlphaFoldDB" id="A0A4R1KDS7"/>
<name>A0A4R1KDS7_9GAMM</name>
<dbReference type="Gene3D" id="3.10.490.10">
    <property type="entry name" value="Gamma-glutamyl cyclotransferase-like"/>
    <property type="match status" value="1"/>
</dbReference>
<dbReference type="GO" id="GO:0003839">
    <property type="term" value="F:gamma-glutamylcyclotransferase activity"/>
    <property type="evidence" value="ECO:0007669"/>
    <property type="project" value="InterPro"/>
</dbReference>
<evidence type="ECO:0000256" key="1">
    <source>
        <dbReference type="ARBA" id="ARBA00023239"/>
    </source>
</evidence>
<keyword evidence="1" id="KW-0456">Lyase</keyword>
<dbReference type="OrthoDB" id="5401862at2"/>
<dbReference type="InterPro" id="IPR013024">
    <property type="entry name" value="GGCT-like"/>
</dbReference>
<proteinExistence type="predicted"/>
<comment type="caution">
    <text evidence="4">The sequence shown here is derived from an EMBL/GenBank/DDBJ whole genome shotgun (WGS) entry which is preliminary data.</text>
</comment>
<feature type="binding site" evidence="3">
    <location>
        <begin position="3"/>
        <end position="8"/>
    </location>
    <ligand>
        <name>substrate</name>
    </ligand>
</feature>
<dbReference type="InterPro" id="IPR017939">
    <property type="entry name" value="G-Glutamylcylcotransferase"/>
</dbReference>
<evidence type="ECO:0000256" key="2">
    <source>
        <dbReference type="PIRSR" id="PIRSR617939-1"/>
    </source>
</evidence>
<evidence type="ECO:0000313" key="4">
    <source>
        <dbReference type="EMBL" id="TCK62776.1"/>
    </source>
</evidence>
<dbReference type="Proteomes" id="UP000295565">
    <property type="component" value="Unassembled WGS sequence"/>
</dbReference>
<organism evidence="4 5">
    <name type="scientific">Celerinatantimonas diazotrophica</name>
    <dbReference type="NCBI Taxonomy" id="412034"/>
    <lineage>
        <taxon>Bacteria</taxon>
        <taxon>Pseudomonadati</taxon>
        <taxon>Pseudomonadota</taxon>
        <taxon>Gammaproteobacteria</taxon>
        <taxon>Celerinatantimonadaceae</taxon>
        <taxon>Celerinatantimonas</taxon>
    </lineage>
</organism>
<reference evidence="4 5" key="1">
    <citation type="submission" date="2019-03" db="EMBL/GenBank/DDBJ databases">
        <title>Genomic Encyclopedia of Type Strains, Phase IV (KMG-IV): sequencing the most valuable type-strain genomes for metagenomic binning, comparative biology and taxonomic classification.</title>
        <authorList>
            <person name="Goeker M."/>
        </authorList>
    </citation>
    <scope>NUCLEOTIDE SEQUENCE [LARGE SCALE GENOMIC DNA]</scope>
    <source>
        <strain evidence="4 5">DSM 18577</strain>
    </source>
</reference>
<dbReference type="SUPFAM" id="SSF110857">
    <property type="entry name" value="Gamma-glutamyl cyclotransferase-like"/>
    <property type="match status" value="1"/>
</dbReference>